<dbReference type="InterPro" id="IPR007016">
    <property type="entry name" value="O-antigen_ligase-rel_domated"/>
</dbReference>
<dbReference type="AlphaFoldDB" id="A0A5C1PZM4"/>
<evidence type="ECO:0000256" key="4">
    <source>
        <dbReference type="ARBA" id="ARBA00023136"/>
    </source>
</evidence>
<dbReference type="Pfam" id="PF04932">
    <property type="entry name" value="Wzy_C"/>
    <property type="match status" value="1"/>
</dbReference>
<evidence type="ECO:0000313" key="7">
    <source>
        <dbReference type="EMBL" id="QEN01253.1"/>
    </source>
</evidence>
<protein>
    <recommendedName>
        <fullName evidence="6">O-antigen ligase-related domain-containing protein</fullName>
    </recommendedName>
</protein>
<keyword evidence="3 5" id="KW-1133">Transmembrane helix</keyword>
<comment type="subcellular location">
    <subcellularLocation>
        <location evidence="1">Membrane</location>
        <topology evidence="1">Multi-pass membrane protein</topology>
    </subcellularLocation>
</comment>
<organism evidence="7 8">
    <name type="scientific">Sphaerotilus sulfidivorans</name>
    <dbReference type="NCBI Taxonomy" id="639200"/>
    <lineage>
        <taxon>Bacteria</taxon>
        <taxon>Pseudomonadati</taxon>
        <taxon>Pseudomonadota</taxon>
        <taxon>Betaproteobacteria</taxon>
        <taxon>Burkholderiales</taxon>
        <taxon>Sphaerotilaceae</taxon>
        <taxon>Sphaerotilus</taxon>
    </lineage>
</organism>
<dbReference type="PANTHER" id="PTHR37422:SF13">
    <property type="entry name" value="LIPOPOLYSACCHARIDE BIOSYNTHESIS PROTEIN PA4999-RELATED"/>
    <property type="match status" value="1"/>
</dbReference>
<feature type="transmembrane region" description="Helical" evidence="5">
    <location>
        <begin position="414"/>
        <end position="431"/>
    </location>
</feature>
<feature type="transmembrane region" description="Helical" evidence="5">
    <location>
        <begin position="42"/>
        <end position="61"/>
    </location>
</feature>
<feature type="transmembrane region" description="Helical" evidence="5">
    <location>
        <begin position="73"/>
        <end position="93"/>
    </location>
</feature>
<reference evidence="7 8" key="1">
    <citation type="submission" date="2019-02" db="EMBL/GenBank/DDBJ databases">
        <title>Complete Genome Sequence and Methylome Analysis of Sphaerotilus natans subsp. sulfidivorans D-507.</title>
        <authorList>
            <person name="Fomenkov A."/>
            <person name="Gridneva E."/>
            <person name="Smolyakov D."/>
            <person name="Dubinina G."/>
            <person name="Vincze T."/>
            <person name="Grabovich M."/>
            <person name="Roberts R.J."/>
        </authorList>
    </citation>
    <scope>NUCLEOTIDE SEQUENCE [LARGE SCALE GENOMIC DNA]</scope>
    <source>
        <strain evidence="7 8">D-507</strain>
    </source>
</reference>
<feature type="transmembrane region" description="Helical" evidence="5">
    <location>
        <begin position="235"/>
        <end position="250"/>
    </location>
</feature>
<dbReference type="Proteomes" id="UP000323522">
    <property type="component" value="Chromosome"/>
</dbReference>
<feature type="transmembrane region" description="Helical" evidence="5">
    <location>
        <begin position="130"/>
        <end position="149"/>
    </location>
</feature>
<feature type="transmembrane region" description="Helical" evidence="5">
    <location>
        <begin position="280"/>
        <end position="297"/>
    </location>
</feature>
<feature type="transmembrane region" description="Helical" evidence="5">
    <location>
        <begin position="304"/>
        <end position="324"/>
    </location>
</feature>
<dbReference type="InterPro" id="IPR051533">
    <property type="entry name" value="WaaL-like"/>
</dbReference>
<dbReference type="KEGG" id="snn:EWH46_11015"/>
<accession>A0A5C1PZM4</accession>
<feature type="transmembrane region" description="Helical" evidence="5">
    <location>
        <begin position="369"/>
        <end position="393"/>
    </location>
</feature>
<feature type="transmembrane region" description="Helical" evidence="5">
    <location>
        <begin position="474"/>
        <end position="493"/>
    </location>
</feature>
<sequence length="502" mass="55501">MFPRHTAVPRHFRLSRFGTTAGGTGVPPSSGRIRIGPFARTVARIMSFAVFLLYVFLSFFRPIELFAPEMAEYRPMLVLWTLGFVLAASRAIVRKEIAARGIDFKLLFAFMVMLGVSLALNGWAGGAFTAMNDFTTSSMLFVLVALNVTSLRRLKLACAAVVLSMLVAALFGIQAYHTGQFAQQLVLRQTAPQHEDEDPSRAPPSAASEIPALDQTGWYLWRVRGQGFLNDPNDFSQVLVMCLPLLFVLWRQRAWLRNTLLIVAPGAVMMYAIVLSQSRGALLGVASLLFFIVRDWLGTTRTAILGGLAGVAFLGASAVGGRGFSSQEQSAGERIEAWAVGLELLKWRPIWGAGYGNFTDHHHLTAHNSFVLCFAELGLVGYFLWIGMIVLTFKSLSAAVETLPARSPHRQMVVLLRNSLVGFLVCAWFLSRTYQPVLYFLLALCVSAWWCASRAPGMTDKESPKYEKIHTIPWVRSTFIIMLLTIVAIRGFVFSHQLGRGG</sequence>
<name>A0A5C1PZM4_9BURK</name>
<dbReference type="OrthoDB" id="871774at2"/>
<feature type="domain" description="O-antigen ligase-related" evidence="6">
    <location>
        <begin position="268"/>
        <end position="386"/>
    </location>
</feature>
<evidence type="ECO:0000256" key="2">
    <source>
        <dbReference type="ARBA" id="ARBA00022692"/>
    </source>
</evidence>
<feature type="transmembrane region" description="Helical" evidence="5">
    <location>
        <begin position="156"/>
        <end position="176"/>
    </location>
</feature>
<proteinExistence type="predicted"/>
<evidence type="ECO:0000256" key="5">
    <source>
        <dbReference type="SAM" id="Phobius"/>
    </source>
</evidence>
<dbReference type="PANTHER" id="PTHR37422">
    <property type="entry name" value="TEICHURONIC ACID BIOSYNTHESIS PROTEIN TUAE"/>
    <property type="match status" value="1"/>
</dbReference>
<gene>
    <name evidence="7" type="ORF">EWH46_11015</name>
</gene>
<evidence type="ECO:0000313" key="8">
    <source>
        <dbReference type="Proteomes" id="UP000323522"/>
    </source>
</evidence>
<evidence type="ECO:0000259" key="6">
    <source>
        <dbReference type="Pfam" id="PF04932"/>
    </source>
</evidence>
<keyword evidence="4 5" id="KW-0472">Membrane</keyword>
<dbReference type="GO" id="GO:0016020">
    <property type="term" value="C:membrane"/>
    <property type="evidence" value="ECO:0007669"/>
    <property type="project" value="UniProtKB-SubCell"/>
</dbReference>
<evidence type="ECO:0000256" key="1">
    <source>
        <dbReference type="ARBA" id="ARBA00004141"/>
    </source>
</evidence>
<feature type="transmembrane region" description="Helical" evidence="5">
    <location>
        <begin position="105"/>
        <end position="124"/>
    </location>
</feature>
<evidence type="ECO:0000256" key="3">
    <source>
        <dbReference type="ARBA" id="ARBA00022989"/>
    </source>
</evidence>
<keyword evidence="2 5" id="KW-0812">Transmembrane</keyword>
<feature type="transmembrane region" description="Helical" evidence="5">
    <location>
        <begin position="437"/>
        <end position="453"/>
    </location>
</feature>
<dbReference type="EMBL" id="CP035708">
    <property type="protein sequence ID" value="QEN01253.1"/>
    <property type="molecule type" value="Genomic_DNA"/>
</dbReference>